<name>A0A2V0P461_9CHLO</name>
<comment type="caution">
    <text evidence="2">The sequence shown here is derived from an EMBL/GenBank/DDBJ whole genome shotgun (WGS) entry which is preliminary data.</text>
</comment>
<evidence type="ECO:0000313" key="2">
    <source>
        <dbReference type="EMBL" id="GBF94654.1"/>
    </source>
</evidence>
<organism evidence="2 3">
    <name type="scientific">Raphidocelis subcapitata</name>
    <dbReference type="NCBI Taxonomy" id="307507"/>
    <lineage>
        <taxon>Eukaryota</taxon>
        <taxon>Viridiplantae</taxon>
        <taxon>Chlorophyta</taxon>
        <taxon>core chlorophytes</taxon>
        <taxon>Chlorophyceae</taxon>
        <taxon>CS clade</taxon>
        <taxon>Sphaeropleales</taxon>
        <taxon>Selenastraceae</taxon>
        <taxon>Raphidocelis</taxon>
    </lineage>
</organism>
<evidence type="ECO:0000313" key="3">
    <source>
        <dbReference type="Proteomes" id="UP000247498"/>
    </source>
</evidence>
<sequence length="353" mass="36763">MELTPRIAARLAPPIGSGAARPRAACMQQNPTDRGRALLLASDGGPQKPWPRPSQRLYPSPPLPTPHEWPPALPCEGPCLRPLQRCGAPRPPRPRVGARCTRLRSPAHPARSLCAQSFLPPSLLPLAHSPAGSTAVGTAAAASPPGRGFAPLSIAPAAWDPSIRTANKLDCTAAAPPRARAPPGALPPIVRASCQPSRPRAPHLFTAPRASLPPPPPPPPPPLPPLQQHTAQRTRAPFLLCHTLTPSPPSSEGSRGFEERFPSAAPPACQGAASCMPFGRLNPELTGQGLQATRRAKARAHGAPADPLHATRGPVEGAPLACPSRPPLSTAAAPMPLLWPLGSFNTPPVLGEE</sequence>
<feature type="compositionally biased region" description="Pro residues" evidence="1">
    <location>
        <begin position="211"/>
        <end position="225"/>
    </location>
</feature>
<feature type="region of interest" description="Disordered" evidence="1">
    <location>
        <begin position="1"/>
        <end position="66"/>
    </location>
</feature>
<dbReference type="Proteomes" id="UP000247498">
    <property type="component" value="Unassembled WGS sequence"/>
</dbReference>
<evidence type="ECO:0000256" key="1">
    <source>
        <dbReference type="SAM" id="MobiDB-lite"/>
    </source>
</evidence>
<dbReference type="EMBL" id="BDRX01000054">
    <property type="protein sequence ID" value="GBF94654.1"/>
    <property type="molecule type" value="Genomic_DNA"/>
</dbReference>
<gene>
    <name evidence="2" type="ORF">Rsub_07390</name>
</gene>
<dbReference type="AlphaFoldDB" id="A0A2V0P461"/>
<accession>A0A2V0P461</accession>
<dbReference type="InParanoid" id="A0A2V0P461"/>
<reference evidence="2 3" key="1">
    <citation type="journal article" date="2018" name="Sci. Rep.">
        <title>Raphidocelis subcapitata (=Pseudokirchneriella subcapitata) provides an insight into genome evolution and environmental adaptations in the Sphaeropleales.</title>
        <authorList>
            <person name="Suzuki S."/>
            <person name="Yamaguchi H."/>
            <person name="Nakajima N."/>
            <person name="Kawachi M."/>
        </authorList>
    </citation>
    <scope>NUCLEOTIDE SEQUENCE [LARGE SCALE GENOMIC DNA]</scope>
    <source>
        <strain evidence="2 3">NIES-35</strain>
    </source>
</reference>
<keyword evidence="3" id="KW-1185">Reference proteome</keyword>
<protein>
    <submittedName>
        <fullName evidence="2">Uncharacterized protein</fullName>
    </submittedName>
</protein>
<feature type="region of interest" description="Disordered" evidence="1">
    <location>
        <begin position="193"/>
        <end position="230"/>
    </location>
</feature>
<proteinExistence type="predicted"/>